<dbReference type="EMBL" id="KI965502">
    <property type="protein sequence ID" value="EUD64433.1"/>
    <property type="molecule type" value="Genomic_DNA"/>
</dbReference>
<evidence type="ECO:0000313" key="2">
    <source>
        <dbReference type="Proteomes" id="UP000030640"/>
    </source>
</evidence>
<proteinExistence type="predicted"/>
<protein>
    <submittedName>
        <fullName evidence="1">Uncharacterized protein</fullName>
    </submittedName>
</protein>
<reference evidence="1 2" key="1">
    <citation type="submission" date="2013-02" db="EMBL/GenBank/DDBJ databases">
        <title>The Genome Sequence of Plasmodium inui San Antonio 1.</title>
        <authorList>
            <consortium name="The Broad Institute Genome Sequencing Platform"/>
            <consortium name="The Broad Institute Genome Sequencing Center for Infectious Disease"/>
            <person name="Neafsey D."/>
            <person name="Cheeseman I."/>
            <person name="Volkman S."/>
            <person name="Adams J."/>
            <person name="Walker B."/>
            <person name="Young S.K."/>
            <person name="Zeng Q."/>
            <person name="Gargeya S."/>
            <person name="Fitzgerald M."/>
            <person name="Haas B."/>
            <person name="Abouelleil A."/>
            <person name="Alvarado L."/>
            <person name="Arachchi H.M."/>
            <person name="Berlin A.M."/>
            <person name="Chapman S.B."/>
            <person name="Dewar J."/>
            <person name="Goldberg J."/>
            <person name="Griggs A."/>
            <person name="Gujja S."/>
            <person name="Hansen M."/>
            <person name="Howarth C."/>
            <person name="Imamovic A."/>
            <person name="Larimer J."/>
            <person name="McCowan C."/>
            <person name="Murphy C."/>
            <person name="Neiman D."/>
            <person name="Pearson M."/>
            <person name="Priest M."/>
            <person name="Roberts A."/>
            <person name="Saif S."/>
            <person name="Shea T."/>
            <person name="Sisk P."/>
            <person name="Sykes S."/>
            <person name="Wortman J."/>
            <person name="Nusbaum C."/>
            <person name="Birren B."/>
        </authorList>
    </citation>
    <scope>NUCLEOTIDE SEQUENCE [LARGE SCALE GENOMIC DNA]</scope>
    <source>
        <strain evidence="1 2">San Antonio 1</strain>
    </source>
</reference>
<dbReference type="RefSeq" id="XP_008818971.1">
    <property type="nucleotide sequence ID" value="XM_008820749.1"/>
</dbReference>
<dbReference type="AlphaFoldDB" id="W6ZYK5"/>
<gene>
    <name evidence="1" type="ORF">C922_05177</name>
</gene>
<keyword evidence="2" id="KW-1185">Reference proteome</keyword>
<organism evidence="1 2">
    <name type="scientific">Plasmodium inui San Antonio 1</name>
    <dbReference type="NCBI Taxonomy" id="1237626"/>
    <lineage>
        <taxon>Eukaryota</taxon>
        <taxon>Sar</taxon>
        <taxon>Alveolata</taxon>
        <taxon>Apicomplexa</taxon>
        <taxon>Aconoidasida</taxon>
        <taxon>Haemosporida</taxon>
        <taxon>Plasmodiidae</taxon>
        <taxon>Plasmodium</taxon>
        <taxon>Plasmodium (Plasmodium)</taxon>
    </lineage>
</organism>
<dbReference type="VEuPathDB" id="PlasmoDB:C922_05177"/>
<evidence type="ECO:0000313" key="1">
    <source>
        <dbReference type="EMBL" id="EUD64433.1"/>
    </source>
</evidence>
<sequence>MNAINIQKSTPNWSYVLFRIYSADIGEEYYKFCSGMCLSLLMLLGIYASCIGDNPSCYITEFINIRRSIFWSQITLPEHSSKNSPQLKSRILVSKYITI</sequence>
<accession>W6ZYK5</accession>
<dbReference type="Proteomes" id="UP000030640">
    <property type="component" value="Unassembled WGS sequence"/>
</dbReference>
<dbReference type="GeneID" id="20040451"/>
<name>W6ZYK5_9APIC</name>